<dbReference type="EMBL" id="JAIWYP010000011">
    <property type="protein sequence ID" value="KAH3741640.1"/>
    <property type="molecule type" value="Genomic_DNA"/>
</dbReference>
<reference evidence="1" key="2">
    <citation type="submission" date="2020-11" db="EMBL/GenBank/DDBJ databases">
        <authorList>
            <person name="McCartney M.A."/>
            <person name="Auch B."/>
            <person name="Kono T."/>
            <person name="Mallez S."/>
            <person name="Becker A."/>
            <person name="Gohl D.M."/>
            <person name="Silverstein K.A.T."/>
            <person name="Koren S."/>
            <person name="Bechman K.B."/>
            <person name="Herman A."/>
            <person name="Abrahante J.E."/>
            <person name="Garbe J."/>
        </authorList>
    </citation>
    <scope>NUCLEOTIDE SEQUENCE</scope>
    <source>
        <strain evidence="1">Duluth1</strain>
        <tissue evidence="1">Whole animal</tissue>
    </source>
</reference>
<dbReference type="AlphaFoldDB" id="A0A9D4I035"/>
<comment type="caution">
    <text evidence="1">The sequence shown here is derived from an EMBL/GenBank/DDBJ whole genome shotgun (WGS) entry which is preliminary data.</text>
</comment>
<keyword evidence="2" id="KW-1185">Reference proteome</keyword>
<evidence type="ECO:0000313" key="1">
    <source>
        <dbReference type="EMBL" id="KAH3741640.1"/>
    </source>
</evidence>
<name>A0A9D4I035_DREPO</name>
<proteinExistence type="predicted"/>
<gene>
    <name evidence="1" type="ORF">DPMN_048365</name>
</gene>
<organism evidence="1 2">
    <name type="scientific">Dreissena polymorpha</name>
    <name type="common">Zebra mussel</name>
    <name type="synonym">Mytilus polymorpha</name>
    <dbReference type="NCBI Taxonomy" id="45954"/>
    <lineage>
        <taxon>Eukaryota</taxon>
        <taxon>Metazoa</taxon>
        <taxon>Spiralia</taxon>
        <taxon>Lophotrochozoa</taxon>
        <taxon>Mollusca</taxon>
        <taxon>Bivalvia</taxon>
        <taxon>Autobranchia</taxon>
        <taxon>Heteroconchia</taxon>
        <taxon>Euheterodonta</taxon>
        <taxon>Imparidentia</taxon>
        <taxon>Neoheterodontei</taxon>
        <taxon>Myida</taxon>
        <taxon>Dreissenoidea</taxon>
        <taxon>Dreissenidae</taxon>
        <taxon>Dreissena</taxon>
    </lineage>
</organism>
<sequence>MRDSERNIAITICNLVFSHGVFSISPLSAQGQNTTTRCEITKPKPRSRYLASWFRDLASSYRTILQPGIVKIA</sequence>
<accession>A0A9D4I035</accession>
<evidence type="ECO:0000313" key="2">
    <source>
        <dbReference type="Proteomes" id="UP000828390"/>
    </source>
</evidence>
<reference evidence="1" key="1">
    <citation type="journal article" date="2019" name="bioRxiv">
        <title>The Genome of the Zebra Mussel, Dreissena polymorpha: A Resource for Invasive Species Research.</title>
        <authorList>
            <person name="McCartney M.A."/>
            <person name="Auch B."/>
            <person name="Kono T."/>
            <person name="Mallez S."/>
            <person name="Zhang Y."/>
            <person name="Obille A."/>
            <person name="Becker A."/>
            <person name="Abrahante J.E."/>
            <person name="Garbe J."/>
            <person name="Badalamenti J.P."/>
            <person name="Herman A."/>
            <person name="Mangelson H."/>
            <person name="Liachko I."/>
            <person name="Sullivan S."/>
            <person name="Sone E.D."/>
            <person name="Koren S."/>
            <person name="Silverstein K.A.T."/>
            <person name="Beckman K.B."/>
            <person name="Gohl D.M."/>
        </authorList>
    </citation>
    <scope>NUCLEOTIDE SEQUENCE</scope>
    <source>
        <strain evidence="1">Duluth1</strain>
        <tissue evidence="1">Whole animal</tissue>
    </source>
</reference>
<protein>
    <submittedName>
        <fullName evidence="1">Uncharacterized protein</fullName>
    </submittedName>
</protein>
<dbReference type="Proteomes" id="UP000828390">
    <property type="component" value="Unassembled WGS sequence"/>
</dbReference>